<dbReference type="OrthoDB" id="27736at2157"/>
<name>B5IDK5_ACIB4</name>
<dbReference type="STRING" id="439481.Aboo_0268"/>
<dbReference type="SFLD" id="SFLDG01129">
    <property type="entry name" value="C1.5:_HAD__Beta-PGM__Phosphata"/>
    <property type="match status" value="1"/>
</dbReference>
<dbReference type="GeneID" id="8827210"/>
<dbReference type="PANTHER" id="PTHR43434:SF1">
    <property type="entry name" value="PHOSPHOGLYCOLATE PHOSPHATASE"/>
    <property type="match status" value="1"/>
</dbReference>
<dbReference type="Gene3D" id="1.10.260.80">
    <property type="match status" value="1"/>
</dbReference>
<keyword evidence="3" id="KW-1185">Reference proteome</keyword>
<dbReference type="EMBL" id="CP001941">
    <property type="protein sequence ID" value="ADD08079.1"/>
    <property type="molecule type" value="Genomic_DNA"/>
</dbReference>
<dbReference type="Pfam" id="PF13419">
    <property type="entry name" value="HAD_2"/>
    <property type="match status" value="1"/>
</dbReference>
<dbReference type="PANTHER" id="PTHR43434">
    <property type="entry name" value="PHOSPHOGLYCOLATE PHOSPHATASE"/>
    <property type="match status" value="1"/>
</dbReference>
<protein>
    <submittedName>
        <fullName evidence="2">HAD-superfamily hydrolase, subfamily IA, variant 1</fullName>
    </submittedName>
</protein>
<dbReference type="Gene3D" id="3.40.50.1000">
    <property type="entry name" value="HAD superfamily/HAD-like"/>
    <property type="match status" value="1"/>
</dbReference>
<dbReference type="HOGENOM" id="CLU_045011_11_3_2"/>
<comment type="similarity">
    <text evidence="1">Belongs to the HAD-like hydrolase superfamily.</text>
</comment>
<dbReference type="InterPro" id="IPR006439">
    <property type="entry name" value="HAD-SF_hydro_IA"/>
</dbReference>
<evidence type="ECO:0000256" key="1">
    <source>
        <dbReference type="ARBA" id="ARBA00007958"/>
    </source>
</evidence>
<gene>
    <name evidence="2" type="ordered locus">Aboo_0268</name>
</gene>
<dbReference type="Proteomes" id="UP000001400">
    <property type="component" value="Chromosome"/>
</dbReference>
<evidence type="ECO:0000313" key="3">
    <source>
        <dbReference type="Proteomes" id="UP000001400"/>
    </source>
</evidence>
<dbReference type="RefSeq" id="WP_008084332.1">
    <property type="nucleotide sequence ID" value="NC_013926.1"/>
</dbReference>
<dbReference type="NCBIfam" id="TIGR01509">
    <property type="entry name" value="HAD-SF-IA-v3"/>
    <property type="match status" value="1"/>
</dbReference>
<dbReference type="InterPro" id="IPR036412">
    <property type="entry name" value="HAD-like_sf"/>
</dbReference>
<dbReference type="SFLD" id="SFLDS00003">
    <property type="entry name" value="Haloacid_Dehalogenase"/>
    <property type="match status" value="1"/>
</dbReference>
<proteinExistence type="inferred from homology"/>
<dbReference type="GO" id="GO:0008967">
    <property type="term" value="F:phosphoglycolate phosphatase activity"/>
    <property type="evidence" value="ECO:0007669"/>
    <property type="project" value="TreeGrafter"/>
</dbReference>
<dbReference type="InterPro" id="IPR023214">
    <property type="entry name" value="HAD_sf"/>
</dbReference>
<dbReference type="SUPFAM" id="SSF56784">
    <property type="entry name" value="HAD-like"/>
    <property type="match status" value="1"/>
</dbReference>
<dbReference type="GO" id="GO:0006281">
    <property type="term" value="P:DNA repair"/>
    <property type="evidence" value="ECO:0007669"/>
    <property type="project" value="TreeGrafter"/>
</dbReference>
<dbReference type="InterPro" id="IPR041492">
    <property type="entry name" value="HAD_2"/>
</dbReference>
<keyword evidence="2" id="KW-0378">Hydrolase</keyword>
<dbReference type="InterPro" id="IPR050155">
    <property type="entry name" value="HAD-like_hydrolase_sf"/>
</dbReference>
<dbReference type="AlphaFoldDB" id="B5IDK5"/>
<dbReference type="eggNOG" id="arCOG02293">
    <property type="taxonomic scope" value="Archaea"/>
</dbReference>
<dbReference type="NCBIfam" id="TIGR01549">
    <property type="entry name" value="HAD-SF-IA-v1"/>
    <property type="match status" value="1"/>
</dbReference>
<accession>B5IDK5</accession>
<evidence type="ECO:0000313" key="2">
    <source>
        <dbReference type="EMBL" id="ADD08079.1"/>
    </source>
</evidence>
<dbReference type="KEGG" id="abi:Aboo_0268"/>
<reference evidence="2" key="1">
    <citation type="submission" date="2010-02" db="EMBL/GenBank/DDBJ databases">
        <title>Complete sequence of Aciduliprofundum boonei T469.</title>
        <authorList>
            <consortium name="US DOE Joint Genome Institute"/>
            <person name="Lucas S."/>
            <person name="Copeland A."/>
            <person name="Lapidus A."/>
            <person name="Cheng J.-F."/>
            <person name="Bruce D."/>
            <person name="Goodwin L."/>
            <person name="Pitluck S."/>
            <person name="Saunders E."/>
            <person name="Detter J.C."/>
            <person name="Han C."/>
            <person name="Tapia R."/>
            <person name="Land M."/>
            <person name="Hauser L."/>
            <person name="Kyrpides N."/>
            <person name="Mikhailova N."/>
            <person name="Flores G."/>
            <person name="Reysenbach A.-L."/>
            <person name="Woyke T."/>
        </authorList>
    </citation>
    <scope>NUCLEOTIDE SEQUENCE</scope>
    <source>
        <strain evidence="2">T469</strain>
    </source>
</reference>
<sequence>MAIKLVIFDLDDTIVENTIPFSEMRERILNEMGIEDAPKHLYEFLKARGEEYLKLLEREEIKRAKKARIASSLPSVLEFLKERGIKKAVLTRNSKKATIIALGDYVKEFDAIITREDEFEPKPSDEAVNYLLKKFNVSKDECIVVGDYDYDIIAGKRAGCITVGVRMGKGDYRIEDIRELVELISMLENDIR</sequence>
<organism evidence="2 3">
    <name type="scientific">Aciduliprofundum boonei (strain DSM 19572 / T469)</name>
    <dbReference type="NCBI Taxonomy" id="439481"/>
    <lineage>
        <taxon>Archaea</taxon>
        <taxon>Methanobacteriati</taxon>
        <taxon>Thermoplasmatota</taxon>
        <taxon>DHVE2 group</taxon>
        <taxon>Candidatus Aciduliprofundum</taxon>
    </lineage>
</organism>